<dbReference type="AlphaFoldDB" id="A0A4S5BZ96"/>
<evidence type="ECO:0000313" key="1">
    <source>
        <dbReference type="EMBL" id="THJ36415.1"/>
    </source>
</evidence>
<organism evidence="1 2">
    <name type="scientific">Lampropedia aestuarii</name>
    <dbReference type="NCBI Taxonomy" id="2562762"/>
    <lineage>
        <taxon>Bacteria</taxon>
        <taxon>Pseudomonadati</taxon>
        <taxon>Pseudomonadota</taxon>
        <taxon>Betaproteobacteria</taxon>
        <taxon>Burkholderiales</taxon>
        <taxon>Comamonadaceae</taxon>
        <taxon>Lampropedia</taxon>
    </lineage>
</organism>
<protein>
    <submittedName>
        <fullName evidence="1">Uncharacterized protein</fullName>
    </submittedName>
</protein>
<dbReference type="Proteomes" id="UP000306236">
    <property type="component" value="Unassembled WGS sequence"/>
</dbReference>
<evidence type="ECO:0000313" key="2">
    <source>
        <dbReference type="Proteomes" id="UP000306236"/>
    </source>
</evidence>
<gene>
    <name evidence="1" type="ORF">E8K88_00450</name>
</gene>
<dbReference type="OrthoDB" id="9873775at2"/>
<accession>A0A4S5BZ96</accession>
<comment type="caution">
    <text evidence="1">The sequence shown here is derived from an EMBL/GenBank/DDBJ whole genome shotgun (WGS) entry which is preliminary data.</text>
</comment>
<sequence>MIASPLSLYSTTNPLLTLIIWFDNKTRLFKAQSPDLAGWESQAATPHALHQQLIQALDLQRARLQIAFR</sequence>
<dbReference type="RefSeq" id="WP_136404674.1">
    <property type="nucleotide sequence ID" value="NZ_JARXRQ010000004.1"/>
</dbReference>
<keyword evidence="2" id="KW-1185">Reference proteome</keyword>
<proteinExistence type="predicted"/>
<name>A0A4S5BZ96_9BURK</name>
<reference evidence="1 2" key="1">
    <citation type="submission" date="2019-04" db="EMBL/GenBank/DDBJ databases">
        <title>Lampropedia sp YIM MLB12 draf genome.</title>
        <authorList>
            <person name="Wang Y.-X."/>
        </authorList>
    </citation>
    <scope>NUCLEOTIDE SEQUENCE [LARGE SCALE GENOMIC DNA]</scope>
    <source>
        <strain evidence="1 2">YIM MLB12</strain>
    </source>
</reference>
<dbReference type="EMBL" id="SSWX01000001">
    <property type="protein sequence ID" value="THJ36415.1"/>
    <property type="molecule type" value="Genomic_DNA"/>
</dbReference>